<keyword evidence="1" id="KW-1133">Transmembrane helix</keyword>
<reference evidence="3" key="1">
    <citation type="submission" date="2025-08" db="UniProtKB">
        <authorList>
            <consortium name="RefSeq"/>
        </authorList>
    </citation>
    <scope>IDENTIFICATION</scope>
    <source>
        <strain evidence="3">Nigerian</strain>
        <tissue evidence="3">Liver and blood</tissue>
    </source>
</reference>
<dbReference type="AGR" id="Xenbase:XB-GENE-29088759"/>
<dbReference type="Pfam" id="PF15106">
    <property type="entry name" value="TMEM156"/>
    <property type="match status" value="1"/>
</dbReference>
<organism evidence="2 3">
    <name type="scientific">Xenopus tropicalis</name>
    <name type="common">Western clawed frog</name>
    <name type="synonym">Silurana tropicalis</name>
    <dbReference type="NCBI Taxonomy" id="8364"/>
    <lineage>
        <taxon>Eukaryota</taxon>
        <taxon>Metazoa</taxon>
        <taxon>Chordata</taxon>
        <taxon>Craniata</taxon>
        <taxon>Vertebrata</taxon>
        <taxon>Euteleostomi</taxon>
        <taxon>Amphibia</taxon>
        <taxon>Batrachia</taxon>
        <taxon>Anura</taxon>
        <taxon>Pipoidea</taxon>
        <taxon>Pipidae</taxon>
        <taxon>Xenopodinae</taxon>
        <taxon>Xenopus</taxon>
        <taxon>Silurana</taxon>
    </lineage>
</organism>
<evidence type="ECO:0000313" key="4">
    <source>
        <dbReference type="Xenbase" id="XB-GENE-29088759"/>
    </source>
</evidence>
<dbReference type="Xenbase" id="XB-GENE-29088759">
    <property type="gene designation" value="tmem156"/>
</dbReference>
<keyword evidence="1" id="KW-0472">Membrane</keyword>
<dbReference type="InterPro" id="IPR029374">
    <property type="entry name" value="TMEM156"/>
</dbReference>
<dbReference type="OrthoDB" id="10379609at2759"/>
<dbReference type="PANTHER" id="PTHR14788">
    <property type="entry name" value="TRANSMEMBRANE PROTEIN 156"/>
    <property type="match status" value="1"/>
</dbReference>
<dbReference type="PANTHER" id="PTHR14788:SF5">
    <property type="entry name" value="TRANSMEMBRANE PROTEIN 156"/>
    <property type="match status" value="1"/>
</dbReference>
<accession>A0A8J0SR26</accession>
<evidence type="ECO:0000313" key="3">
    <source>
        <dbReference type="RefSeq" id="XP_017946409.2"/>
    </source>
</evidence>
<evidence type="ECO:0000313" key="2">
    <source>
        <dbReference type="Proteomes" id="UP000008143"/>
    </source>
</evidence>
<feature type="transmembrane region" description="Helical" evidence="1">
    <location>
        <begin position="7"/>
        <end position="25"/>
    </location>
</feature>
<evidence type="ECO:0000256" key="1">
    <source>
        <dbReference type="SAM" id="Phobius"/>
    </source>
</evidence>
<feature type="transmembrane region" description="Helical" evidence="1">
    <location>
        <begin position="197"/>
        <end position="219"/>
    </location>
</feature>
<sequence>MTKSAIVKLLMAIIIIFIICIPELFKTLKGNSMILSCSDTCSTDTTHTTLTCFLQQSEEKNLLETFSTNKQNISTIILNVCMNMSHDHSQRFICHPNRYLDPLHKHMNSSGNKAEISFEIRGTYFVHPFEEHHFLLVNSKEDNKTSNTFSLKIHPLNISDSIDSPFHKKELKGKNGHISVSLQYELYVPYYLDTLGIFWLVLVSAVFLLALCSVIYKIFKVRKNSAAKIYMHNRGKAVKNKKEKQKLCTHLRCPHKEHTVVENKNSKVRLSIGRSCSLSIIQEH</sequence>
<dbReference type="OMA" id="IFIICIP"/>
<gene>
    <name evidence="4" type="primary">tmem156</name>
    <name evidence="3" type="synonym">LOC105945522</name>
</gene>
<dbReference type="CTD" id="80008"/>
<keyword evidence="2" id="KW-1185">Reference proteome</keyword>
<name>A0A8J0SR26_XENTR</name>
<dbReference type="Proteomes" id="UP000008143">
    <property type="component" value="Chromosome 1"/>
</dbReference>
<proteinExistence type="predicted"/>
<dbReference type="RefSeq" id="XP_017946409.2">
    <property type="nucleotide sequence ID" value="XM_018090920.2"/>
</dbReference>
<protein>
    <submittedName>
        <fullName evidence="3">Uncharacterized protein LOC105945522</fullName>
    </submittedName>
</protein>
<keyword evidence="1" id="KW-0812">Transmembrane</keyword>
<dbReference type="KEGG" id="xtr:105945522"/>
<dbReference type="AlphaFoldDB" id="A0A8J0SR26"/>